<reference evidence="3 4" key="1">
    <citation type="submission" date="2020-08" db="EMBL/GenBank/DDBJ databases">
        <title>A Genomic Blueprint of the Chicken Gut Microbiome.</title>
        <authorList>
            <person name="Gilroy R."/>
            <person name="Ravi A."/>
            <person name="Getino M."/>
            <person name="Pursley I."/>
            <person name="Horton D.L."/>
            <person name="Alikhan N.-F."/>
            <person name="Baker D."/>
            <person name="Gharbi K."/>
            <person name="Hall N."/>
            <person name="Watson M."/>
            <person name="Adriaenssens E.M."/>
            <person name="Foster-Nyarko E."/>
            <person name="Jarju S."/>
            <person name="Secka A."/>
            <person name="Antonio M."/>
            <person name="Oren A."/>
            <person name="Chaudhuri R."/>
            <person name="La Ragione R.M."/>
            <person name="Hildebrand F."/>
            <person name="Pallen M.J."/>
        </authorList>
    </citation>
    <scope>NUCLEOTIDE SEQUENCE [LARGE SCALE GENOMIC DNA]</scope>
    <source>
        <strain evidence="3 4">Sa2CUA9</strain>
    </source>
</reference>
<feature type="compositionally biased region" description="Low complexity" evidence="1">
    <location>
        <begin position="180"/>
        <end position="198"/>
    </location>
</feature>
<keyword evidence="2" id="KW-0812">Transmembrane</keyword>
<dbReference type="Proteomes" id="UP000655570">
    <property type="component" value="Unassembled WGS sequence"/>
</dbReference>
<keyword evidence="2" id="KW-1133">Transmembrane helix</keyword>
<keyword evidence="4" id="KW-1185">Reference proteome</keyword>
<dbReference type="InterPro" id="IPR006311">
    <property type="entry name" value="TAT_signal"/>
</dbReference>
<organism evidence="3 4">
    <name type="scientific">Oerskovia merdavium</name>
    <dbReference type="NCBI Taxonomy" id="2762227"/>
    <lineage>
        <taxon>Bacteria</taxon>
        <taxon>Bacillati</taxon>
        <taxon>Actinomycetota</taxon>
        <taxon>Actinomycetes</taxon>
        <taxon>Micrococcales</taxon>
        <taxon>Cellulomonadaceae</taxon>
        <taxon>Oerskovia</taxon>
    </lineage>
</organism>
<name>A0ABR8TYA1_9CELL</name>
<dbReference type="EMBL" id="JACSQF010000006">
    <property type="protein sequence ID" value="MBD7980554.1"/>
    <property type="molecule type" value="Genomic_DNA"/>
</dbReference>
<dbReference type="RefSeq" id="WP_191802436.1">
    <property type="nucleotide sequence ID" value="NZ_JACSQF010000006.1"/>
</dbReference>
<feature type="transmembrane region" description="Helical" evidence="2">
    <location>
        <begin position="36"/>
        <end position="52"/>
    </location>
</feature>
<sequence length="204" mass="22001">MSRRPTTGRRLLLEAGLVLTAGTALAVVGLDPPHALVLTAGALVLLVLYRRTRPGDDPEHHALPDRNRHGARRDLSELTWAMHGNDGRVSERAHKHVLALAARALADQGVDLRSTDPAQQRAASELLGPKVHQQMTTDLRPPTMPVLRSWVTAVEDVSGISAGPGRASAAQRRETDGRATDGTTTGTDHSTRTTTTTTTERRTR</sequence>
<evidence type="ECO:0000256" key="1">
    <source>
        <dbReference type="SAM" id="MobiDB-lite"/>
    </source>
</evidence>
<protein>
    <submittedName>
        <fullName evidence="3">Uncharacterized protein</fullName>
    </submittedName>
</protein>
<dbReference type="PROSITE" id="PS51318">
    <property type="entry name" value="TAT"/>
    <property type="match status" value="1"/>
</dbReference>
<comment type="caution">
    <text evidence="3">The sequence shown here is derived from an EMBL/GenBank/DDBJ whole genome shotgun (WGS) entry which is preliminary data.</text>
</comment>
<evidence type="ECO:0000313" key="4">
    <source>
        <dbReference type="Proteomes" id="UP000655570"/>
    </source>
</evidence>
<proteinExistence type="predicted"/>
<keyword evidence="2" id="KW-0472">Membrane</keyword>
<evidence type="ECO:0000256" key="2">
    <source>
        <dbReference type="SAM" id="Phobius"/>
    </source>
</evidence>
<feature type="region of interest" description="Disordered" evidence="1">
    <location>
        <begin position="159"/>
        <end position="204"/>
    </location>
</feature>
<gene>
    <name evidence="3" type="ORF">H9641_07475</name>
</gene>
<evidence type="ECO:0000313" key="3">
    <source>
        <dbReference type="EMBL" id="MBD7980554.1"/>
    </source>
</evidence>
<accession>A0ABR8TYA1</accession>